<accession>C8ZBS6</accession>
<organism evidence="2 3">
    <name type="scientific">Saccharomyces cerevisiae (strain Lalvin EC1118 / Prise de mousse)</name>
    <name type="common">Baker's yeast</name>
    <dbReference type="NCBI Taxonomy" id="643680"/>
    <lineage>
        <taxon>Eukaryota</taxon>
        <taxon>Fungi</taxon>
        <taxon>Dikarya</taxon>
        <taxon>Ascomycota</taxon>
        <taxon>Saccharomycotina</taxon>
        <taxon>Saccharomycetes</taxon>
        <taxon>Saccharomycetales</taxon>
        <taxon>Saccharomycetaceae</taxon>
        <taxon>Saccharomyces</taxon>
    </lineage>
</organism>
<evidence type="ECO:0000256" key="1">
    <source>
        <dbReference type="SAM" id="MobiDB-lite"/>
    </source>
</evidence>
<gene>
    <name evidence="2" type="ORF">EC1118_1J19_0804g</name>
</gene>
<name>C8ZBS6_YEAS8</name>
<protein>
    <submittedName>
        <fullName evidence="2">EC1118_1J19_0804p</fullName>
    </submittedName>
</protein>
<proteinExistence type="predicted"/>
<dbReference type="HOGENOM" id="CLU_2063327_0_0_1"/>
<feature type="region of interest" description="Disordered" evidence="1">
    <location>
        <begin position="1"/>
        <end position="22"/>
    </location>
</feature>
<dbReference type="AlphaFoldDB" id="C8ZBS6"/>
<dbReference type="EMBL" id="FN393076">
    <property type="protein sequence ID" value="CAY80842.1"/>
    <property type="molecule type" value="Genomic_DNA"/>
</dbReference>
<evidence type="ECO:0000313" key="3">
    <source>
        <dbReference type="Proteomes" id="UP000000286"/>
    </source>
</evidence>
<sequence>MQGQAGKRKTDGKVPSNTEQNCPDLFERPRFVCIMQAPLVQMRTVPSETGHFPKVISLNGSCSRSYLLSMPHTQLPYPLPYGEFPRCSTVRRDHNFPCTLYSAPGVVHPRLCVFSCMMI</sequence>
<dbReference type="Proteomes" id="UP000000286">
    <property type="component" value="Chromosome X"/>
</dbReference>
<reference evidence="2 3" key="1">
    <citation type="journal article" date="2009" name="Proc. Natl. Acad. Sci. U.S.A.">
        <title>Eukaryote-to-eukaryote gene transfer events revealed by the genome sequence of the wine yeast Saccharomyces cerevisiae EC1118.</title>
        <authorList>
            <person name="Novo M."/>
            <person name="Bigey F."/>
            <person name="Beyne E."/>
            <person name="Galeote V."/>
            <person name="Gavory F."/>
            <person name="Mallet S."/>
            <person name="Cambot B."/>
            <person name="Legras J.L."/>
            <person name="Wincker P."/>
            <person name="Casaregola S."/>
            <person name="Dequin S."/>
        </authorList>
    </citation>
    <scope>NUCLEOTIDE SEQUENCE [LARGE SCALE GENOMIC DNA]</scope>
    <source>
        <strain evidence="3">Lalvin EC1118 / Prise de mousse</strain>
    </source>
</reference>
<evidence type="ECO:0000313" key="2">
    <source>
        <dbReference type="EMBL" id="CAY80842.1"/>
    </source>
</evidence>